<dbReference type="Proteomes" id="UP001595697">
    <property type="component" value="Unassembled WGS sequence"/>
</dbReference>
<comment type="caution">
    <text evidence="2">The sequence shown here is derived from an EMBL/GenBank/DDBJ whole genome shotgun (WGS) entry which is preliminary data.</text>
</comment>
<reference evidence="3" key="1">
    <citation type="journal article" date="2019" name="Int. J. Syst. Evol. Microbiol.">
        <title>The Global Catalogue of Microorganisms (GCM) 10K type strain sequencing project: providing services to taxonomists for standard genome sequencing and annotation.</title>
        <authorList>
            <consortium name="The Broad Institute Genomics Platform"/>
            <consortium name="The Broad Institute Genome Sequencing Center for Infectious Disease"/>
            <person name="Wu L."/>
            <person name="Ma J."/>
        </authorList>
    </citation>
    <scope>NUCLEOTIDE SEQUENCE [LARGE SCALE GENOMIC DNA]</scope>
    <source>
        <strain evidence="3">TBRC 5781</strain>
    </source>
</reference>
<feature type="region of interest" description="Disordered" evidence="1">
    <location>
        <begin position="1"/>
        <end position="39"/>
    </location>
</feature>
<dbReference type="EMBL" id="JBHSBD010000003">
    <property type="protein sequence ID" value="MFC3966593.1"/>
    <property type="molecule type" value="Genomic_DNA"/>
</dbReference>
<proteinExistence type="predicted"/>
<keyword evidence="3" id="KW-1185">Reference proteome</keyword>
<gene>
    <name evidence="2" type="ORF">ACFOVS_00290</name>
</gene>
<evidence type="ECO:0000313" key="2">
    <source>
        <dbReference type="EMBL" id="MFC3966593.1"/>
    </source>
</evidence>
<feature type="compositionally biased region" description="Polar residues" evidence="1">
    <location>
        <begin position="10"/>
        <end position="22"/>
    </location>
</feature>
<dbReference type="RefSeq" id="WP_247260141.1">
    <property type="nucleotide sequence ID" value="NZ_JALJQZ010000007.1"/>
</dbReference>
<organism evidence="2 3">
    <name type="scientific">Rhizobium lemnae</name>
    <dbReference type="NCBI Taxonomy" id="1214924"/>
    <lineage>
        <taxon>Bacteria</taxon>
        <taxon>Pseudomonadati</taxon>
        <taxon>Pseudomonadota</taxon>
        <taxon>Alphaproteobacteria</taxon>
        <taxon>Hyphomicrobiales</taxon>
        <taxon>Rhizobiaceae</taxon>
        <taxon>Rhizobium/Agrobacterium group</taxon>
        <taxon>Rhizobium</taxon>
    </lineage>
</organism>
<evidence type="ECO:0000313" key="3">
    <source>
        <dbReference type="Proteomes" id="UP001595697"/>
    </source>
</evidence>
<name>A0ABV8E2V4_9HYPH</name>
<protein>
    <submittedName>
        <fullName evidence="2">Uncharacterized protein</fullName>
    </submittedName>
</protein>
<accession>A0ABV8E2V4</accession>
<evidence type="ECO:0000256" key="1">
    <source>
        <dbReference type="SAM" id="MobiDB-lite"/>
    </source>
</evidence>
<sequence>MGVPARKNGPTHQSPKNSSNGEGQIAGSVSDFDDYNGMPLSEWKSALHKDVEERFGPAPDDLRPVGDAGW</sequence>